<protein>
    <submittedName>
        <fullName evidence="2">Amidase</fullName>
        <ecNumber evidence="2">3.5.1.4</ecNumber>
    </submittedName>
</protein>
<dbReference type="Pfam" id="PF01425">
    <property type="entry name" value="Amidase"/>
    <property type="match status" value="1"/>
</dbReference>
<sequence length="559" mass="60150">MAAPTESGTEFELVEASIAELLAAFRAGQMSVVEAVDGYLARIDAYDRGPEGLHSLVVLNPRAREAAAESDRRWRAGTARALEGVPFTVKDSYMVAGLTVAAGSPAFADLVAQWDARTVAQLTAAGAILIGKTNMPPMADGGMQRGLYGRAESPYNREFLAAAFGSGSSNGSGVSTAANLAMFGMGEETVSSGRSPAANNGLCAYTPSWGILSIRGNWPLFPARDVVVPHTRSMPDMLCLLDVLVQDDPETRGDFWRHQEVVRIPNPSEHRPERYVALQDPSALAGKRIAVPAMYLGEDPNYPLDVRPSILRLWEAARERLERLGAEVVVSDFPLMTRYEGDRPGQKFLGTLGNLPEGWSDFEFSQLLAFGWDDFLRANGDPKIPSLGVVDSAQIYPTPPGALPDRYERVGDHSDRFRGIVEAARRGIPDPREHPDFARGLRAIIELREELFESWLTEQGFDAVVFPANADVGAANADTDEAAADIAWANGVRFSHGNYALRHVGLPTVTVAMGLMDDIGMPAGLTFAGAAYDDVALLGYAAAFEAGEGGSLRRAPELG</sequence>
<evidence type="ECO:0000259" key="1">
    <source>
        <dbReference type="Pfam" id="PF01425"/>
    </source>
</evidence>
<proteinExistence type="predicted"/>
<organism evidence="2 3">
    <name type="scientific">Leucobacter chromiireducens subsp. solipictus</name>
    <dbReference type="NCBI Taxonomy" id="398235"/>
    <lineage>
        <taxon>Bacteria</taxon>
        <taxon>Bacillati</taxon>
        <taxon>Actinomycetota</taxon>
        <taxon>Actinomycetes</taxon>
        <taxon>Micrococcales</taxon>
        <taxon>Microbacteriaceae</taxon>
        <taxon>Leucobacter</taxon>
    </lineage>
</organism>
<dbReference type="EMBL" id="QYAC01000002">
    <property type="protein sequence ID" value="MBL3678507.1"/>
    <property type="molecule type" value="Genomic_DNA"/>
</dbReference>
<keyword evidence="3" id="KW-1185">Reference proteome</keyword>
<keyword evidence="2" id="KW-0378">Hydrolase</keyword>
<dbReference type="InterPro" id="IPR023631">
    <property type="entry name" value="Amidase_dom"/>
</dbReference>
<dbReference type="PANTHER" id="PTHR42678">
    <property type="entry name" value="AMIDASE"/>
    <property type="match status" value="1"/>
</dbReference>
<dbReference type="Gene3D" id="3.90.1300.10">
    <property type="entry name" value="Amidase signature (AS) domain"/>
    <property type="match status" value="1"/>
</dbReference>
<comment type="caution">
    <text evidence="2">The sequence shown here is derived from an EMBL/GenBank/DDBJ whole genome shotgun (WGS) entry which is preliminary data.</text>
</comment>
<dbReference type="InterPro" id="IPR036928">
    <property type="entry name" value="AS_sf"/>
</dbReference>
<dbReference type="Proteomes" id="UP001645859">
    <property type="component" value="Unassembled WGS sequence"/>
</dbReference>
<dbReference type="SUPFAM" id="SSF75304">
    <property type="entry name" value="Amidase signature (AS) enzymes"/>
    <property type="match status" value="1"/>
</dbReference>
<accession>A0ABS1SD85</accession>
<dbReference type="PANTHER" id="PTHR42678:SF11">
    <property type="entry name" value="AMIDASE FAMILY PROTEIN"/>
    <property type="match status" value="1"/>
</dbReference>
<evidence type="ECO:0000313" key="3">
    <source>
        <dbReference type="Proteomes" id="UP001645859"/>
    </source>
</evidence>
<dbReference type="GO" id="GO:0004040">
    <property type="term" value="F:amidase activity"/>
    <property type="evidence" value="ECO:0007669"/>
    <property type="project" value="UniProtKB-EC"/>
</dbReference>
<feature type="domain" description="Amidase" evidence="1">
    <location>
        <begin position="34"/>
        <end position="335"/>
    </location>
</feature>
<evidence type="ECO:0000313" key="2">
    <source>
        <dbReference type="EMBL" id="MBL3678507.1"/>
    </source>
</evidence>
<gene>
    <name evidence="2" type="ORF">D3230_04230</name>
</gene>
<dbReference type="EC" id="3.5.1.4" evidence="2"/>
<name>A0ABS1SD85_9MICO</name>
<reference evidence="2 3" key="1">
    <citation type="submission" date="2018-09" db="EMBL/GenBank/DDBJ databases">
        <title>Comparative genomics of Leucobacter spp.</title>
        <authorList>
            <person name="Reis A.C."/>
            <person name="Kolvenbach B.A."/>
            <person name="Corvini P.F.X."/>
            <person name="Nunes O.C."/>
        </authorList>
    </citation>
    <scope>NUCLEOTIDE SEQUENCE [LARGE SCALE GENOMIC DNA]</scope>
    <source>
        <strain evidence="2 3">TAN 31504</strain>
    </source>
</reference>
<dbReference type="NCBIfam" id="NF005127">
    <property type="entry name" value="PRK06565.1"/>
    <property type="match status" value="1"/>
</dbReference>